<accession>A0A5J5E0E4</accession>
<gene>
    <name evidence="12" type="ORF">EM848_03010</name>
    <name evidence="11" type="ORF">EMO90_01025</name>
</gene>
<keyword evidence="7" id="KW-0067">ATP-binding</keyword>
<keyword evidence="14" id="KW-1185">Reference proteome</keyword>
<keyword evidence="9" id="KW-1133">Transmembrane helix</keyword>
<dbReference type="Pfam" id="PF07730">
    <property type="entry name" value="HisKA_3"/>
    <property type="match status" value="1"/>
</dbReference>
<evidence type="ECO:0000256" key="6">
    <source>
        <dbReference type="ARBA" id="ARBA00022777"/>
    </source>
</evidence>
<dbReference type="Gene3D" id="1.20.5.1930">
    <property type="match status" value="1"/>
</dbReference>
<keyword evidence="5" id="KW-0547">Nucleotide-binding</keyword>
<dbReference type="EC" id="2.7.13.3" evidence="2"/>
<comment type="caution">
    <text evidence="12">The sequence shown here is derived from an EMBL/GenBank/DDBJ whole genome shotgun (WGS) entry which is preliminary data.</text>
</comment>
<dbReference type="GO" id="GO:0005524">
    <property type="term" value="F:ATP binding"/>
    <property type="evidence" value="ECO:0007669"/>
    <property type="project" value="UniProtKB-KW"/>
</dbReference>
<evidence type="ECO:0000256" key="5">
    <source>
        <dbReference type="ARBA" id="ARBA00022741"/>
    </source>
</evidence>
<proteinExistence type="predicted"/>
<dbReference type="EMBL" id="RZNZ01000001">
    <property type="protein sequence ID" value="KAA8822601.1"/>
    <property type="molecule type" value="Genomic_DNA"/>
</dbReference>
<dbReference type="Proteomes" id="UP000345527">
    <property type="component" value="Unassembled WGS sequence"/>
</dbReference>
<feature type="transmembrane region" description="Helical" evidence="9">
    <location>
        <begin position="133"/>
        <end position="152"/>
    </location>
</feature>
<dbReference type="AlphaFoldDB" id="A0A5J5E0E4"/>
<keyword evidence="9" id="KW-0812">Transmembrane</keyword>
<reference evidence="13 14" key="1">
    <citation type="journal article" date="2019" name="Syst. Appl. Microbiol.">
        <title>Characterization of Bifidobacterium species in feaces of the Egyptian fruit bat: Description of B. vespertilionis sp. nov. and B. rousetti sp. nov.</title>
        <authorList>
            <person name="Modesto M."/>
            <person name="Satti M."/>
            <person name="Watanabe K."/>
            <person name="Puglisi E."/>
            <person name="Morelli L."/>
            <person name="Huang C.-H."/>
            <person name="Liou J.-S."/>
            <person name="Miyashita M."/>
            <person name="Tamura T."/>
            <person name="Saito S."/>
            <person name="Mori K."/>
            <person name="Huang L."/>
            <person name="Sciavilla P."/>
            <person name="Sandri C."/>
            <person name="Spiezio C."/>
            <person name="Vitali F."/>
            <person name="Cavalieri D."/>
            <person name="Perpetuini G."/>
            <person name="Tofalo R."/>
            <person name="Bonetti A."/>
            <person name="Arita M."/>
            <person name="Mattarelli P."/>
        </authorList>
    </citation>
    <scope>NUCLEOTIDE SEQUENCE [LARGE SCALE GENOMIC DNA]</scope>
    <source>
        <strain evidence="11 14">RST16</strain>
        <strain evidence="12 13">RST8</strain>
    </source>
</reference>
<protein>
    <recommendedName>
        <fullName evidence="2">histidine kinase</fullName>
        <ecNumber evidence="2">2.7.13.3</ecNumber>
    </recommendedName>
</protein>
<dbReference type="PANTHER" id="PTHR24421">
    <property type="entry name" value="NITRATE/NITRITE SENSOR PROTEIN NARX-RELATED"/>
    <property type="match status" value="1"/>
</dbReference>
<keyword evidence="3" id="KW-0597">Phosphoprotein</keyword>
<feature type="transmembrane region" description="Helical" evidence="9">
    <location>
        <begin position="158"/>
        <end position="182"/>
    </location>
</feature>
<dbReference type="GO" id="GO:0046983">
    <property type="term" value="F:protein dimerization activity"/>
    <property type="evidence" value="ECO:0007669"/>
    <property type="project" value="InterPro"/>
</dbReference>
<dbReference type="InterPro" id="IPR050482">
    <property type="entry name" value="Sensor_HK_TwoCompSys"/>
</dbReference>
<dbReference type="GO" id="GO:0000155">
    <property type="term" value="F:phosphorelay sensor kinase activity"/>
    <property type="evidence" value="ECO:0007669"/>
    <property type="project" value="InterPro"/>
</dbReference>
<keyword evidence="6" id="KW-0418">Kinase</keyword>
<dbReference type="PANTHER" id="PTHR24421:SF10">
    <property type="entry name" value="NITRATE_NITRITE SENSOR PROTEIN NARQ"/>
    <property type="match status" value="1"/>
</dbReference>
<dbReference type="OrthoDB" id="3232742at2"/>
<evidence type="ECO:0000256" key="8">
    <source>
        <dbReference type="ARBA" id="ARBA00023012"/>
    </source>
</evidence>
<evidence type="ECO:0000256" key="4">
    <source>
        <dbReference type="ARBA" id="ARBA00022679"/>
    </source>
</evidence>
<evidence type="ECO:0000256" key="7">
    <source>
        <dbReference type="ARBA" id="ARBA00022840"/>
    </source>
</evidence>
<feature type="transmembrane region" description="Helical" evidence="9">
    <location>
        <begin position="108"/>
        <end position="126"/>
    </location>
</feature>
<dbReference type="GO" id="GO:0016020">
    <property type="term" value="C:membrane"/>
    <property type="evidence" value="ECO:0007669"/>
    <property type="project" value="InterPro"/>
</dbReference>
<dbReference type="InterPro" id="IPR036890">
    <property type="entry name" value="HATPase_C_sf"/>
</dbReference>
<feature type="transmembrane region" description="Helical" evidence="9">
    <location>
        <begin position="35"/>
        <end position="57"/>
    </location>
</feature>
<dbReference type="RefSeq" id="WP_150353520.1">
    <property type="nucleotide sequence ID" value="NZ_RZNZ01000001.1"/>
</dbReference>
<dbReference type="Proteomes" id="UP000374630">
    <property type="component" value="Unassembled WGS sequence"/>
</dbReference>
<keyword evidence="9" id="KW-0472">Membrane</keyword>
<keyword evidence="8" id="KW-0902">Two-component regulatory system</keyword>
<evidence type="ECO:0000256" key="1">
    <source>
        <dbReference type="ARBA" id="ARBA00000085"/>
    </source>
</evidence>
<evidence type="ECO:0000313" key="13">
    <source>
        <dbReference type="Proteomes" id="UP000345527"/>
    </source>
</evidence>
<evidence type="ECO:0000313" key="14">
    <source>
        <dbReference type="Proteomes" id="UP000374630"/>
    </source>
</evidence>
<feature type="domain" description="Signal transduction histidine kinase subgroup 3 dimerisation and phosphoacceptor" evidence="10">
    <location>
        <begin position="211"/>
        <end position="278"/>
    </location>
</feature>
<evidence type="ECO:0000256" key="2">
    <source>
        <dbReference type="ARBA" id="ARBA00012438"/>
    </source>
</evidence>
<dbReference type="InterPro" id="IPR011712">
    <property type="entry name" value="Sig_transdc_His_kin_sub3_dim/P"/>
</dbReference>
<dbReference type="Gene3D" id="3.30.565.10">
    <property type="entry name" value="Histidine kinase-like ATPase, C-terminal domain"/>
    <property type="match status" value="1"/>
</dbReference>
<comment type="catalytic activity">
    <reaction evidence="1">
        <text>ATP + protein L-histidine = ADP + protein N-phospho-L-histidine.</text>
        <dbReference type="EC" id="2.7.13.3"/>
    </reaction>
</comment>
<evidence type="ECO:0000313" key="11">
    <source>
        <dbReference type="EMBL" id="KAA8822601.1"/>
    </source>
</evidence>
<evidence type="ECO:0000313" key="12">
    <source>
        <dbReference type="EMBL" id="KAA8824114.1"/>
    </source>
</evidence>
<evidence type="ECO:0000259" key="10">
    <source>
        <dbReference type="Pfam" id="PF07730"/>
    </source>
</evidence>
<evidence type="ECO:0000256" key="9">
    <source>
        <dbReference type="SAM" id="Phobius"/>
    </source>
</evidence>
<organism evidence="12 13">
    <name type="scientific">Bifidobacterium vespertilionis</name>
    <dbReference type="NCBI Taxonomy" id="2562524"/>
    <lineage>
        <taxon>Bacteria</taxon>
        <taxon>Bacillati</taxon>
        <taxon>Actinomycetota</taxon>
        <taxon>Actinomycetes</taxon>
        <taxon>Bifidobacteriales</taxon>
        <taxon>Bifidobacteriaceae</taxon>
        <taxon>Bifidobacterium</taxon>
    </lineage>
</organism>
<name>A0A5J5E0E4_9BIFI</name>
<dbReference type="EMBL" id="RZOA01000004">
    <property type="protein sequence ID" value="KAA8824114.1"/>
    <property type="molecule type" value="Genomic_DNA"/>
</dbReference>
<keyword evidence="4" id="KW-0808">Transferase</keyword>
<evidence type="ECO:0000256" key="3">
    <source>
        <dbReference type="ARBA" id="ARBA00022553"/>
    </source>
</evidence>
<sequence length="425" mass="46116">MNARNAKTAGETGVVSRWLRRTRAWLSGTLYANRWYAALAAVALLWQLWLMLGNPLLNFHLLYNRHLLALSIACGLVMTVGLVFKPDIASCAMIVLSALWIAVMRYETFAWFAGGVLIAIAVLAYIRPRWAAIATAAWLVCLGLAFAVRSQSFGSADAYGWICALLAACAVAACAIGMLMGLKGRFRSLERKQADRLRAEQELARKRRNETIARNIHDSLTGNLSYIALLAQRELARQESDGDADADADASARAAWLGVERNATDALKGVRKVIGLLDADDANGGPEGMGERSFEGIMRLQEPRLEDLDIRGRTVVVDQSDGSIDGERMEAAYALVEELYANLLRHCAPGDDAYFMRIGLTADGVTIAEANAIRPSDGDASGPLPDSGTGLIRHARAIQRLGGTCDYRSDGGEWLLSAFIPNATE</sequence>
<feature type="transmembrane region" description="Helical" evidence="9">
    <location>
        <begin position="69"/>
        <end position="102"/>
    </location>
</feature>